<evidence type="ECO:0000256" key="7">
    <source>
        <dbReference type="ARBA" id="ARBA00022989"/>
    </source>
</evidence>
<evidence type="ECO:0000256" key="2">
    <source>
        <dbReference type="ARBA" id="ARBA00006375"/>
    </source>
</evidence>
<evidence type="ECO:0000256" key="1">
    <source>
        <dbReference type="ARBA" id="ARBA00004448"/>
    </source>
</evidence>
<dbReference type="InterPro" id="IPR018108">
    <property type="entry name" value="MCP_transmembrane"/>
</dbReference>
<proteinExistence type="inferred from homology"/>
<feature type="transmembrane region" description="Helical" evidence="12">
    <location>
        <begin position="177"/>
        <end position="194"/>
    </location>
</feature>
<evidence type="ECO:0000256" key="9">
    <source>
        <dbReference type="ARBA" id="ARBA00023136"/>
    </source>
</evidence>
<dbReference type="EMBL" id="CAWYQH010000097">
    <property type="protein sequence ID" value="CAK8683206.1"/>
    <property type="molecule type" value="Genomic_DNA"/>
</dbReference>
<dbReference type="InterPro" id="IPR002067">
    <property type="entry name" value="MCP"/>
</dbReference>
<dbReference type="SUPFAM" id="SSF103506">
    <property type="entry name" value="Mitochondrial carrier"/>
    <property type="match status" value="1"/>
</dbReference>
<name>A0ABP0FXD7_CLALP</name>
<evidence type="ECO:0000256" key="6">
    <source>
        <dbReference type="ARBA" id="ARBA00022792"/>
    </source>
</evidence>
<feature type="repeat" description="Solcar" evidence="10">
    <location>
        <begin position="106"/>
        <end position="197"/>
    </location>
</feature>
<keyword evidence="14" id="KW-1185">Reference proteome</keyword>
<organism evidence="13 14">
    <name type="scientific">Clavelina lepadiformis</name>
    <name type="common">Light-bulb sea squirt</name>
    <name type="synonym">Ascidia lepadiformis</name>
    <dbReference type="NCBI Taxonomy" id="159417"/>
    <lineage>
        <taxon>Eukaryota</taxon>
        <taxon>Metazoa</taxon>
        <taxon>Chordata</taxon>
        <taxon>Tunicata</taxon>
        <taxon>Ascidiacea</taxon>
        <taxon>Aplousobranchia</taxon>
        <taxon>Clavelinidae</taxon>
        <taxon>Clavelina</taxon>
    </lineage>
</organism>
<evidence type="ECO:0000256" key="4">
    <source>
        <dbReference type="ARBA" id="ARBA00022692"/>
    </source>
</evidence>
<evidence type="ECO:0000256" key="8">
    <source>
        <dbReference type="ARBA" id="ARBA00023128"/>
    </source>
</evidence>
<sequence>MAYKSLENELFIASCINGGIAGLTGVACTFPIDLAKTRLQNQPVVNGRKMYNGLYDCIKTVLRNEGLRGLYQGSLPNLALIIPEKTIKLVANDCFRNYLSDDGRKISVANQLIAGAGAGCCQVIITSPMEMMKIYGQDAGRISALSGGSVATVEPAYKIVWRKFGVFGFYKGVRATLLRDIPFSMIYFPLFFYLNNLGFDDLSTRAPFHVTLVSAIIAAGVAAMSVMPADVVKTRLQSIHHTTRNYNGILDCFRQMYKEEGLRTFMRGAQARAVAIAPLFGIAQTVYHLGVGEAFLGIPQLRPV</sequence>
<keyword evidence="9 10" id="KW-0472">Membrane</keyword>
<keyword evidence="4 10" id="KW-0812">Transmembrane</keyword>
<keyword evidence="5" id="KW-0677">Repeat</keyword>
<evidence type="ECO:0000256" key="3">
    <source>
        <dbReference type="ARBA" id="ARBA00022448"/>
    </source>
</evidence>
<dbReference type="PROSITE" id="PS51257">
    <property type="entry name" value="PROKAR_LIPOPROTEIN"/>
    <property type="match status" value="1"/>
</dbReference>
<dbReference type="PANTHER" id="PTHR45678:SF5">
    <property type="entry name" value="AT03939P-RELATED"/>
    <property type="match status" value="1"/>
</dbReference>
<evidence type="ECO:0000256" key="5">
    <source>
        <dbReference type="ARBA" id="ARBA00022737"/>
    </source>
</evidence>
<comment type="similarity">
    <text evidence="2 11">Belongs to the mitochondrial carrier (TC 2.A.29) family.</text>
</comment>
<keyword evidence="8" id="KW-0496">Mitochondrion</keyword>
<keyword evidence="7 12" id="KW-1133">Transmembrane helix</keyword>
<dbReference type="PROSITE" id="PS50920">
    <property type="entry name" value="SOLCAR"/>
    <property type="match status" value="3"/>
</dbReference>
<protein>
    <recommendedName>
        <fullName evidence="15">Mitochondrial glutamate carrier 1</fullName>
    </recommendedName>
</protein>
<dbReference type="Pfam" id="PF00153">
    <property type="entry name" value="Mito_carr"/>
    <property type="match status" value="3"/>
</dbReference>
<evidence type="ECO:0000256" key="11">
    <source>
        <dbReference type="RuleBase" id="RU000488"/>
    </source>
</evidence>
<reference evidence="13 14" key="1">
    <citation type="submission" date="2024-02" db="EMBL/GenBank/DDBJ databases">
        <authorList>
            <person name="Daric V."/>
            <person name="Darras S."/>
        </authorList>
    </citation>
    <scope>NUCLEOTIDE SEQUENCE [LARGE SCALE GENOMIC DNA]</scope>
</reference>
<dbReference type="Gene3D" id="1.50.40.10">
    <property type="entry name" value="Mitochondrial carrier domain"/>
    <property type="match status" value="1"/>
</dbReference>
<evidence type="ECO:0000256" key="10">
    <source>
        <dbReference type="PROSITE-ProRule" id="PRU00282"/>
    </source>
</evidence>
<dbReference type="InterPro" id="IPR051028">
    <property type="entry name" value="Mito_Solute_Carrier"/>
</dbReference>
<evidence type="ECO:0000313" key="14">
    <source>
        <dbReference type="Proteomes" id="UP001642483"/>
    </source>
</evidence>
<dbReference type="PRINTS" id="PR00926">
    <property type="entry name" value="MITOCARRIER"/>
</dbReference>
<keyword evidence="3 11" id="KW-0813">Transport</keyword>
<evidence type="ECO:0000256" key="12">
    <source>
        <dbReference type="SAM" id="Phobius"/>
    </source>
</evidence>
<evidence type="ECO:0000313" key="13">
    <source>
        <dbReference type="EMBL" id="CAK8683206.1"/>
    </source>
</evidence>
<comment type="caution">
    <text evidence="13">The sequence shown here is derived from an EMBL/GenBank/DDBJ whole genome shotgun (WGS) entry which is preliminary data.</text>
</comment>
<feature type="repeat" description="Solcar" evidence="10">
    <location>
        <begin position="9"/>
        <end position="98"/>
    </location>
</feature>
<accession>A0ABP0FXD7</accession>
<keyword evidence="6" id="KW-0999">Mitochondrion inner membrane</keyword>
<dbReference type="Proteomes" id="UP001642483">
    <property type="component" value="Unassembled WGS sequence"/>
</dbReference>
<gene>
    <name evidence="13" type="ORF">CVLEPA_LOCUS14306</name>
</gene>
<dbReference type="InterPro" id="IPR023395">
    <property type="entry name" value="MCP_dom_sf"/>
</dbReference>
<comment type="subcellular location">
    <subcellularLocation>
        <location evidence="1">Mitochondrion inner membrane</location>
        <topology evidence="1">Multi-pass membrane protein</topology>
    </subcellularLocation>
</comment>
<feature type="repeat" description="Solcar" evidence="10">
    <location>
        <begin position="206"/>
        <end position="293"/>
    </location>
</feature>
<evidence type="ECO:0008006" key="15">
    <source>
        <dbReference type="Google" id="ProtNLM"/>
    </source>
</evidence>
<feature type="transmembrane region" description="Helical" evidence="12">
    <location>
        <begin position="206"/>
        <end position="227"/>
    </location>
</feature>
<dbReference type="PANTHER" id="PTHR45678">
    <property type="entry name" value="MITOCHONDRIAL 2-OXODICARBOXYLATE CARRIER 1-RELATED"/>
    <property type="match status" value="1"/>
</dbReference>